<protein>
    <recommendedName>
        <fullName evidence="4">DUF1795 domain-containing protein</fullName>
    </recommendedName>
</protein>
<evidence type="ECO:0000256" key="1">
    <source>
        <dbReference type="SAM" id="SignalP"/>
    </source>
</evidence>
<keyword evidence="1" id="KW-0732">Signal</keyword>
<dbReference type="OrthoDB" id="851233at2"/>
<evidence type="ECO:0008006" key="4">
    <source>
        <dbReference type="Google" id="ProtNLM"/>
    </source>
</evidence>
<gene>
    <name evidence="2" type="ORF">C8N40_101180</name>
</gene>
<keyword evidence="3" id="KW-1185">Reference proteome</keyword>
<evidence type="ECO:0000313" key="2">
    <source>
        <dbReference type="EMBL" id="PTX22356.1"/>
    </source>
</evidence>
<sequence>MKTTLLALLLSMAGAGAMAQANEAANYQVTINGKTQDIALGKEYKIKVNGKEVTVAVQQKDVLTYQDEWISWQYPKGLHPAIASPDPDLEQITLVTASGNGVLVQKYKTINPTNLIDLMLKEVTNEEASFGYSMTERPFERTLKSGQQARGKSVELKYGSDVQHYTVAALGGESEGIMFITMLNTENGNEDNKVIQLFLESLTYHRN</sequence>
<dbReference type="Proteomes" id="UP000244225">
    <property type="component" value="Unassembled WGS sequence"/>
</dbReference>
<feature type="chain" id="PRO_5015593768" description="DUF1795 domain-containing protein" evidence="1">
    <location>
        <begin position="20"/>
        <end position="207"/>
    </location>
</feature>
<accession>A0A2T5YST5</accession>
<dbReference type="AlphaFoldDB" id="A0A2T5YST5"/>
<proteinExistence type="predicted"/>
<feature type="signal peptide" evidence="1">
    <location>
        <begin position="1"/>
        <end position="19"/>
    </location>
</feature>
<evidence type="ECO:0000313" key="3">
    <source>
        <dbReference type="Proteomes" id="UP000244225"/>
    </source>
</evidence>
<comment type="caution">
    <text evidence="2">The sequence shown here is derived from an EMBL/GenBank/DDBJ whole genome shotgun (WGS) entry which is preliminary data.</text>
</comment>
<dbReference type="RefSeq" id="WP_146173488.1">
    <property type="nucleotide sequence ID" value="NZ_QBKI01000001.1"/>
</dbReference>
<organism evidence="2 3">
    <name type="scientific">Pontibacter mucosus</name>
    <dbReference type="NCBI Taxonomy" id="1649266"/>
    <lineage>
        <taxon>Bacteria</taxon>
        <taxon>Pseudomonadati</taxon>
        <taxon>Bacteroidota</taxon>
        <taxon>Cytophagia</taxon>
        <taxon>Cytophagales</taxon>
        <taxon>Hymenobacteraceae</taxon>
        <taxon>Pontibacter</taxon>
    </lineage>
</organism>
<reference evidence="2 3" key="1">
    <citation type="submission" date="2018-04" db="EMBL/GenBank/DDBJ databases">
        <title>Genomic Encyclopedia of Archaeal and Bacterial Type Strains, Phase II (KMG-II): from individual species to whole genera.</title>
        <authorList>
            <person name="Goeker M."/>
        </authorList>
    </citation>
    <scope>NUCLEOTIDE SEQUENCE [LARGE SCALE GENOMIC DNA]</scope>
    <source>
        <strain evidence="2 3">DSM 100162</strain>
    </source>
</reference>
<name>A0A2T5YST5_9BACT</name>
<dbReference type="EMBL" id="QBKI01000001">
    <property type="protein sequence ID" value="PTX22356.1"/>
    <property type="molecule type" value="Genomic_DNA"/>
</dbReference>